<dbReference type="EMBL" id="JWIC01000005">
    <property type="protein sequence ID" value="KID57665.1"/>
    <property type="molecule type" value="Genomic_DNA"/>
</dbReference>
<comment type="function">
    <text evidence="1 12">Required for the export of heme to the periplasm for the biogenesis of c-type cytochromes.</text>
</comment>
<dbReference type="PIRSF" id="PIRSF002764">
    <property type="entry name" value="CcmB"/>
    <property type="match status" value="1"/>
</dbReference>
<feature type="transmembrane region" description="Helical" evidence="13">
    <location>
        <begin position="200"/>
        <end position="223"/>
    </location>
</feature>
<dbReference type="PRINTS" id="PR01414">
    <property type="entry name" value="CCMBBIOGNSIS"/>
</dbReference>
<keyword evidence="10 13" id="KW-1133">Transmembrane helix</keyword>
<evidence type="ECO:0000256" key="1">
    <source>
        <dbReference type="ARBA" id="ARBA00002442"/>
    </source>
</evidence>
<evidence type="ECO:0000256" key="5">
    <source>
        <dbReference type="ARBA" id="ARBA00022448"/>
    </source>
</evidence>
<feature type="transmembrane region" description="Helical" evidence="13">
    <location>
        <begin position="167"/>
        <end position="188"/>
    </location>
</feature>
<sequence length="228" mass="24059">MQASNSYWTLFCSVYKKDVTLAFRQRAEIVNPLLFFLIVITLFPLAIGPEPGLLARIAPGIIWVAALLSTMLGLDKIFRDDYMDGSLEQLIASPYPLPLAVLAKVAAHWTTAGLPMVVMAPVFSMLMNLESQALGATILTLLIGTPLLSFIGAIGAGLTVGLQKGGILMSLLVLPLYIPVLIFATSAIDTSIMSLAYSGQLAILGAMLAVALVAAPIAISSALRVSVS</sequence>
<evidence type="ECO:0000256" key="8">
    <source>
        <dbReference type="ARBA" id="ARBA00022692"/>
    </source>
</evidence>
<dbReference type="RefSeq" id="WP_039609435.1">
    <property type="nucleotide sequence ID" value="NZ_JWIC01000005.1"/>
</dbReference>
<evidence type="ECO:0000256" key="10">
    <source>
        <dbReference type="ARBA" id="ARBA00022989"/>
    </source>
</evidence>
<dbReference type="PANTHER" id="PTHR30070">
    <property type="entry name" value="HEME EXPORTER PROTEIN B"/>
    <property type="match status" value="1"/>
</dbReference>
<accession>A0A0C1QEA5</accession>
<dbReference type="Proteomes" id="UP000031327">
    <property type="component" value="Unassembled WGS sequence"/>
</dbReference>
<keyword evidence="7 12" id="KW-0997">Cell inner membrane</keyword>
<dbReference type="InterPro" id="IPR003544">
    <property type="entry name" value="Cyt_c_biogenesis_CcmB"/>
</dbReference>
<evidence type="ECO:0000256" key="6">
    <source>
        <dbReference type="ARBA" id="ARBA00022475"/>
    </source>
</evidence>
<dbReference type="InterPro" id="IPR026031">
    <property type="entry name" value="Cyt_c_CcmB_bac"/>
</dbReference>
<evidence type="ECO:0000313" key="14">
    <source>
        <dbReference type="EMBL" id="KID57665.1"/>
    </source>
</evidence>
<protein>
    <recommendedName>
        <fullName evidence="4 12">Heme exporter protein B</fullName>
    </recommendedName>
</protein>
<keyword evidence="9 12" id="KW-0201">Cytochrome c-type biogenesis</keyword>
<proteinExistence type="inferred from homology"/>
<feature type="transmembrane region" description="Helical" evidence="13">
    <location>
        <begin position="29"/>
        <end position="47"/>
    </location>
</feature>
<dbReference type="NCBIfam" id="TIGR01190">
    <property type="entry name" value="ccmB"/>
    <property type="match status" value="1"/>
</dbReference>
<evidence type="ECO:0000256" key="11">
    <source>
        <dbReference type="ARBA" id="ARBA00023136"/>
    </source>
</evidence>
<comment type="similarity">
    <text evidence="3 12">Belongs to the CcmB/CycW/HelB family.</text>
</comment>
<keyword evidence="6 12" id="KW-1003">Cell membrane</keyword>
<dbReference type="AlphaFoldDB" id="A0A0C1QEA5"/>
<comment type="subcellular location">
    <subcellularLocation>
        <location evidence="2">Cell inner membrane</location>
        <topology evidence="2">Multi-pass membrane protein</topology>
    </subcellularLocation>
</comment>
<feature type="transmembrane region" description="Helical" evidence="13">
    <location>
        <begin position="138"/>
        <end position="160"/>
    </location>
</feature>
<keyword evidence="11 12" id="KW-0472">Membrane</keyword>
<keyword evidence="5 12" id="KW-0813">Transport</keyword>
<evidence type="ECO:0000256" key="2">
    <source>
        <dbReference type="ARBA" id="ARBA00004429"/>
    </source>
</evidence>
<dbReference type="Pfam" id="PF03379">
    <property type="entry name" value="CcmB"/>
    <property type="match status" value="1"/>
</dbReference>
<evidence type="ECO:0000256" key="13">
    <source>
        <dbReference type="SAM" id="Phobius"/>
    </source>
</evidence>
<comment type="caution">
    <text evidence="14">The sequence shown here is derived from an EMBL/GenBank/DDBJ whole genome shotgun (WGS) entry which is preliminary data.</text>
</comment>
<evidence type="ECO:0000256" key="3">
    <source>
        <dbReference type="ARBA" id="ARBA00010544"/>
    </source>
</evidence>
<evidence type="ECO:0000256" key="12">
    <source>
        <dbReference type="PIRNR" id="PIRNR002764"/>
    </source>
</evidence>
<dbReference type="GO" id="GO:0005886">
    <property type="term" value="C:plasma membrane"/>
    <property type="evidence" value="ECO:0007669"/>
    <property type="project" value="UniProtKB-SubCell"/>
</dbReference>
<dbReference type="GO" id="GO:0017004">
    <property type="term" value="P:cytochrome complex assembly"/>
    <property type="evidence" value="ECO:0007669"/>
    <property type="project" value="UniProtKB-KW"/>
</dbReference>
<organism evidence="14 15">
    <name type="scientific">Pseudoalteromonas luteoviolacea</name>
    <dbReference type="NCBI Taxonomy" id="43657"/>
    <lineage>
        <taxon>Bacteria</taxon>
        <taxon>Pseudomonadati</taxon>
        <taxon>Pseudomonadota</taxon>
        <taxon>Gammaproteobacteria</taxon>
        <taxon>Alteromonadales</taxon>
        <taxon>Pseudoalteromonadaceae</taxon>
        <taxon>Pseudoalteromonas</taxon>
    </lineage>
</organism>
<name>A0A0C1QEA5_9GAMM</name>
<feature type="transmembrane region" description="Helical" evidence="13">
    <location>
        <begin position="95"/>
        <end position="118"/>
    </location>
</feature>
<evidence type="ECO:0000256" key="7">
    <source>
        <dbReference type="ARBA" id="ARBA00022519"/>
    </source>
</evidence>
<evidence type="ECO:0000256" key="4">
    <source>
        <dbReference type="ARBA" id="ARBA00016452"/>
    </source>
</evidence>
<reference evidence="14 15" key="1">
    <citation type="submission" date="2014-12" db="EMBL/GenBank/DDBJ databases">
        <title>Draft Genome Sequence of Pseudoalteromonas luteoviolacea HI1.</title>
        <authorList>
            <person name="Asahina A.Y."/>
            <person name="Hadfield M.G."/>
        </authorList>
    </citation>
    <scope>NUCLEOTIDE SEQUENCE [LARGE SCALE GENOMIC DNA]</scope>
    <source>
        <strain evidence="14 15">HI1</strain>
    </source>
</reference>
<evidence type="ECO:0000256" key="9">
    <source>
        <dbReference type="ARBA" id="ARBA00022748"/>
    </source>
</evidence>
<dbReference type="PANTHER" id="PTHR30070:SF1">
    <property type="entry name" value="CYTOCHROME C BIOGENESIS B-RELATED"/>
    <property type="match status" value="1"/>
</dbReference>
<dbReference type="OrthoDB" id="9799895at2"/>
<feature type="transmembrane region" description="Helical" evidence="13">
    <location>
        <begin position="53"/>
        <end position="74"/>
    </location>
</feature>
<gene>
    <name evidence="14" type="ORF">JF50_10890</name>
</gene>
<dbReference type="GO" id="GO:0015232">
    <property type="term" value="F:heme transmembrane transporter activity"/>
    <property type="evidence" value="ECO:0007669"/>
    <property type="project" value="InterPro"/>
</dbReference>
<evidence type="ECO:0000313" key="15">
    <source>
        <dbReference type="Proteomes" id="UP000031327"/>
    </source>
</evidence>
<dbReference type="GO" id="GO:1903607">
    <property type="term" value="P:cytochrome c biosynthetic process"/>
    <property type="evidence" value="ECO:0007669"/>
    <property type="project" value="TreeGrafter"/>
</dbReference>
<keyword evidence="8 13" id="KW-0812">Transmembrane</keyword>